<feature type="transmembrane region" description="Helical" evidence="2">
    <location>
        <begin position="37"/>
        <end position="55"/>
    </location>
</feature>
<proteinExistence type="predicted"/>
<evidence type="ECO:0000313" key="4">
    <source>
        <dbReference type="Proteomes" id="UP000730618"/>
    </source>
</evidence>
<sequence>MMIGSIRWNFIVGGIAFFLTFLLSIGSNIWLTTFLRSLYSFLFLFVLVFGFRYLLGTFAGLNGLSVLDTEPADEEGKGTSVDALTPDEEEELHLLLKQSMNSNGSPQSMEFSPLNPPKLSTKVDAGPEELAQAVRRMSED</sequence>
<organism evidence="3 4">
    <name type="scientific">Paenibacillus allorhizosphaerae</name>
    <dbReference type="NCBI Taxonomy" id="2849866"/>
    <lineage>
        <taxon>Bacteria</taxon>
        <taxon>Bacillati</taxon>
        <taxon>Bacillota</taxon>
        <taxon>Bacilli</taxon>
        <taxon>Bacillales</taxon>
        <taxon>Paenibacillaceae</taxon>
        <taxon>Paenibacillus</taxon>
    </lineage>
</organism>
<keyword evidence="2" id="KW-1133">Transmembrane helix</keyword>
<evidence type="ECO:0000256" key="1">
    <source>
        <dbReference type="SAM" id="MobiDB-lite"/>
    </source>
</evidence>
<dbReference type="EMBL" id="CAJVCE010000002">
    <property type="protein sequence ID" value="CAG7623750.1"/>
    <property type="molecule type" value="Genomic_DNA"/>
</dbReference>
<reference evidence="3 4" key="1">
    <citation type="submission" date="2021-06" db="EMBL/GenBank/DDBJ databases">
        <authorList>
            <person name="Criscuolo A."/>
        </authorList>
    </citation>
    <scope>NUCLEOTIDE SEQUENCE [LARGE SCALE GENOMIC DNA]</scope>
    <source>
        <strain evidence="4">CIP 111802</strain>
    </source>
</reference>
<protein>
    <submittedName>
        <fullName evidence="3">Uncharacterized protein</fullName>
    </submittedName>
</protein>
<evidence type="ECO:0000313" key="3">
    <source>
        <dbReference type="EMBL" id="CAG7623750.1"/>
    </source>
</evidence>
<accession>A0ABM8VCD1</accession>
<keyword evidence="4" id="KW-1185">Reference proteome</keyword>
<keyword evidence="2" id="KW-0812">Transmembrane</keyword>
<gene>
    <name evidence="3" type="ORF">PAECIP111802_00983</name>
</gene>
<keyword evidence="2" id="KW-0472">Membrane</keyword>
<feature type="region of interest" description="Disordered" evidence="1">
    <location>
        <begin position="100"/>
        <end position="126"/>
    </location>
</feature>
<dbReference type="Proteomes" id="UP000730618">
    <property type="component" value="Unassembled WGS sequence"/>
</dbReference>
<feature type="transmembrane region" description="Helical" evidence="2">
    <location>
        <begin position="12"/>
        <end position="31"/>
    </location>
</feature>
<name>A0ABM8VCD1_9BACL</name>
<comment type="caution">
    <text evidence="3">The sequence shown here is derived from an EMBL/GenBank/DDBJ whole genome shotgun (WGS) entry which is preliminary data.</text>
</comment>
<dbReference type="RefSeq" id="WP_230414640.1">
    <property type="nucleotide sequence ID" value="NZ_CAJVCE010000002.1"/>
</dbReference>
<feature type="compositionally biased region" description="Polar residues" evidence="1">
    <location>
        <begin position="100"/>
        <end position="110"/>
    </location>
</feature>
<evidence type="ECO:0000256" key="2">
    <source>
        <dbReference type="SAM" id="Phobius"/>
    </source>
</evidence>